<dbReference type="AlphaFoldDB" id="A0AAE1N9T7"/>
<sequence length="583" mass="65414">MNASEANLKEKKYLEDLSFQWNANKNDDSKNERDVLEKLRPHPNLKRLSIKYYNGTRFPDWFADTTLSNIVALRLQSCKYCSGLPSLGLLPSLKSLTIEGLDYIVVIGAELSSGSLESLELVRMVNWEEWDCINASSAFPSLKELRIRNCPKLKETLPQQLASLGPSLKSLAIEGLDGIVAIGAELSSGSLEFLEFVRMVNWEEWDCTNALSAFPSLKELRIRNCPKLKETLPQQLPSLGDLVIQDCPQLVALIPWAPTIRTLTLTNCEKVQLECAPASLKVLRFGGPCTNASMLEKIEHSINNNCIEEVEIYDCPNLKFPLSQQHDSLCKIWIKRSCGSLRSFPLDLFPALDLLSLHGCDNLEMIDVSEGCNHVPTSLTSLAINQCPNFISFSEGEFSSLRECYLAHLGNLKSLPEPMNTFVPSLHTLEIWNCPQLEPFPEGSLPSKLRRLSIVNCPKLFACRMKWGLHNLGFLHSFEISGDDAVESLLEPGLLPTCLTYLSIIRCSNLKMLDYKALCQFPSLKELNLRDCPRLQCLPKEGLPSSLSYLSITGDCPELKQRCQKLKGEDWPKIAHIPCLWIS</sequence>
<dbReference type="SUPFAM" id="SSF52058">
    <property type="entry name" value="L domain-like"/>
    <property type="match status" value="2"/>
</dbReference>
<keyword evidence="3" id="KW-1185">Reference proteome</keyword>
<dbReference type="Gene3D" id="3.80.10.10">
    <property type="entry name" value="Ribonuclease Inhibitor"/>
    <property type="match status" value="3"/>
</dbReference>
<reference evidence="2" key="1">
    <citation type="submission" date="2023-10" db="EMBL/GenBank/DDBJ databases">
        <title>Chromosome-level genome of the transformable northern wattle, Acacia crassicarpa.</title>
        <authorList>
            <person name="Massaro I."/>
            <person name="Sinha N.R."/>
            <person name="Poethig S."/>
            <person name="Leichty A.R."/>
        </authorList>
    </citation>
    <scope>NUCLEOTIDE SEQUENCE</scope>
    <source>
        <strain evidence="2">Acra3RX</strain>
        <tissue evidence="2">Leaf</tissue>
    </source>
</reference>
<evidence type="ECO:0000313" key="2">
    <source>
        <dbReference type="EMBL" id="KAK4285217.1"/>
    </source>
</evidence>
<dbReference type="EMBL" id="JAWXYG010000001">
    <property type="protein sequence ID" value="KAK4285217.1"/>
    <property type="molecule type" value="Genomic_DNA"/>
</dbReference>
<name>A0AAE1N9T7_9FABA</name>
<evidence type="ECO:0000259" key="1">
    <source>
        <dbReference type="Pfam" id="PF25019"/>
    </source>
</evidence>
<feature type="domain" description="R13L1/DRL21-like LRR repeat region" evidence="1">
    <location>
        <begin position="2"/>
        <end position="100"/>
    </location>
</feature>
<evidence type="ECO:0000313" key="3">
    <source>
        <dbReference type="Proteomes" id="UP001293593"/>
    </source>
</evidence>
<comment type="caution">
    <text evidence="2">The sequence shown here is derived from an EMBL/GenBank/DDBJ whole genome shotgun (WGS) entry which is preliminary data.</text>
</comment>
<dbReference type="PANTHER" id="PTHR47186">
    <property type="entry name" value="LEUCINE-RICH REPEAT-CONTAINING PROTEIN 57"/>
    <property type="match status" value="1"/>
</dbReference>
<organism evidence="2 3">
    <name type="scientific">Acacia crassicarpa</name>
    <name type="common">northern wattle</name>
    <dbReference type="NCBI Taxonomy" id="499986"/>
    <lineage>
        <taxon>Eukaryota</taxon>
        <taxon>Viridiplantae</taxon>
        <taxon>Streptophyta</taxon>
        <taxon>Embryophyta</taxon>
        <taxon>Tracheophyta</taxon>
        <taxon>Spermatophyta</taxon>
        <taxon>Magnoliopsida</taxon>
        <taxon>eudicotyledons</taxon>
        <taxon>Gunneridae</taxon>
        <taxon>Pentapetalae</taxon>
        <taxon>rosids</taxon>
        <taxon>fabids</taxon>
        <taxon>Fabales</taxon>
        <taxon>Fabaceae</taxon>
        <taxon>Caesalpinioideae</taxon>
        <taxon>mimosoid clade</taxon>
        <taxon>Acacieae</taxon>
        <taxon>Acacia</taxon>
    </lineage>
</organism>
<dbReference type="Proteomes" id="UP001293593">
    <property type="component" value="Unassembled WGS sequence"/>
</dbReference>
<dbReference type="Pfam" id="PF25019">
    <property type="entry name" value="LRR_R13L1-DRL21"/>
    <property type="match status" value="1"/>
</dbReference>
<accession>A0AAE1N9T7</accession>
<dbReference type="InterPro" id="IPR056789">
    <property type="entry name" value="LRR_R13L1-DRL21"/>
</dbReference>
<proteinExistence type="predicted"/>
<gene>
    <name evidence="2" type="ORF">QN277_001944</name>
</gene>
<dbReference type="PANTHER" id="PTHR47186:SF26">
    <property type="entry name" value="LEUCINE-RICH REPEAT DOMAIN, L DOMAIN-CONTAINING PROTEIN-RELATED"/>
    <property type="match status" value="1"/>
</dbReference>
<protein>
    <recommendedName>
        <fullName evidence="1">R13L1/DRL21-like LRR repeat region domain-containing protein</fullName>
    </recommendedName>
</protein>
<dbReference type="InterPro" id="IPR032675">
    <property type="entry name" value="LRR_dom_sf"/>
</dbReference>